<feature type="compositionally biased region" description="Polar residues" evidence="1">
    <location>
        <begin position="41"/>
        <end position="52"/>
    </location>
</feature>
<dbReference type="InterPro" id="IPR000008">
    <property type="entry name" value="C2_dom"/>
</dbReference>
<dbReference type="PROSITE" id="PS50004">
    <property type="entry name" value="C2"/>
    <property type="match status" value="1"/>
</dbReference>
<dbReference type="EMBL" id="CANHGI010000005">
    <property type="protein sequence ID" value="CAI5450877.1"/>
    <property type="molecule type" value="Genomic_DNA"/>
</dbReference>
<comment type="caution">
    <text evidence="3">The sequence shown here is derived from an EMBL/GenBank/DDBJ whole genome shotgun (WGS) entry which is preliminary data.</text>
</comment>
<evidence type="ECO:0000313" key="3">
    <source>
        <dbReference type="EMBL" id="CAI5450877.1"/>
    </source>
</evidence>
<evidence type="ECO:0000259" key="2">
    <source>
        <dbReference type="PROSITE" id="PS50004"/>
    </source>
</evidence>
<feature type="domain" description="C2" evidence="2">
    <location>
        <begin position="76"/>
        <end position="211"/>
    </location>
</feature>
<dbReference type="Proteomes" id="UP001152747">
    <property type="component" value="Unassembled WGS sequence"/>
</dbReference>
<feature type="compositionally biased region" description="Basic and acidic residues" evidence="1">
    <location>
        <begin position="1"/>
        <end position="11"/>
    </location>
</feature>
<dbReference type="PANTHER" id="PTHR46129:SF2">
    <property type="entry name" value="SYNAPTOTAGMIN 14, ISOFORM D"/>
    <property type="match status" value="1"/>
</dbReference>
<reference evidence="3" key="1">
    <citation type="submission" date="2022-11" db="EMBL/GenBank/DDBJ databases">
        <authorList>
            <person name="Kikuchi T."/>
        </authorList>
    </citation>
    <scope>NUCLEOTIDE SEQUENCE</scope>
    <source>
        <strain evidence="3">PS1010</strain>
    </source>
</reference>
<gene>
    <name evidence="3" type="ORF">CAMP_LOCUS13514</name>
</gene>
<dbReference type="InterPro" id="IPR043541">
    <property type="entry name" value="SYT14/14L/16"/>
</dbReference>
<evidence type="ECO:0000313" key="4">
    <source>
        <dbReference type="Proteomes" id="UP001152747"/>
    </source>
</evidence>
<dbReference type="OrthoDB" id="5978493at2759"/>
<feature type="region of interest" description="Disordered" evidence="1">
    <location>
        <begin position="1"/>
        <end position="62"/>
    </location>
</feature>
<dbReference type="SMART" id="SM00239">
    <property type="entry name" value="C2"/>
    <property type="match status" value="1"/>
</dbReference>
<dbReference type="InterPro" id="IPR035892">
    <property type="entry name" value="C2_domain_sf"/>
</dbReference>
<protein>
    <recommendedName>
        <fullName evidence="2">C2 domain-containing protein</fullName>
    </recommendedName>
</protein>
<dbReference type="AlphaFoldDB" id="A0A9P1IVD2"/>
<dbReference type="SUPFAM" id="SSF49562">
    <property type="entry name" value="C2 domain (Calcium/lipid-binding domain, CaLB)"/>
    <property type="match status" value="1"/>
</dbReference>
<proteinExistence type="predicted"/>
<organism evidence="3 4">
    <name type="scientific">Caenorhabditis angaria</name>
    <dbReference type="NCBI Taxonomy" id="860376"/>
    <lineage>
        <taxon>Eukaryota</taxon>
        <taxon>Metazoa</taxon>
        <taxon>Ecdysozoa</taxon>
        <taxon>Nematoda</taxon>
        <taxon>Chromadorea</taxon>
        <taxon>Rhabditida</taxon>
        <taxon>Rhabditina</taxon>
        <taxon>Rhabditomorpha</taxon>
        <taxon>Rhabditoidea</taxon>
        <taxon>Rhabditidae</taxon>
        <taxon>Peloderinae</taxon>
        <taxon>Caenorhabditis</taxon>
    </lineage>
</organism>
<evidence type="ECO:0000256" key="1">
    <source>
        <dbReference type="SAM" id="MobiDB-lite"/>
    </source>
</evidence>
<dbReference type="PANTHER" id="PTHR46129">
    <property type="entry name" value="SYNAPTOTAGMIN 14, ISOFORM D"/>
    <property type="match status" value="1"/>
</dbReference>
<keyword evidence="4" id="KW-1185">Reference proteome</keyword>
<dbReference type="Gene3D" id="2.60.40.150">
    <property type="entry name" value="C2 domain"/>
    <property type="match status" value="1"/>
</dbReference>
<accession>A0A9P1IVD2</accession>
<sequence length="217" mass="23933">MSFDFRRKLSDSRSSSDSCSEVIGSQKSTMLEPTLLPISPSMHSNGSMSRNGHNGDSRRSSMVDATGRFCSQPMSGSPEILVGLCYDDKHEVVSVTIDKASSLGSDVSHPPDSFIRILGLDEFNTELSRNKTETVKHTTQPVYSHHCSIRFLKDKVETSTIKIEVWTVSGILRRKQQIGSISIGFASSTPDANEHWQQMMQGAGITVSKWHAIQSPE</sequence>
<name>A0A9P1IVD2_9PELO</name>
<dbReference type="Pfam" id="PF00168">
    <property type="entry name" value="C2"/>
    <property type="match status" value="1"/>
</dbReference>
<dbReference type="GO" id="GO:0005543">
    <property type="term" value="F:phospholipid binding"/>
    <property type="evidence" value="ECO:0007669"/>
    <property type="project" value="TreeGrafter"/>
</dbReference>